<comment type="subcellular location">
    <subcellularLocation>
        <location evidence="1 4">Bacterial flagellum basal body</location>
    </subcellularLocation>
</comment>
<evidence type="ECO:0000256" key="3">
    <source>
        <dbReference type="ARBA" id="ARBA00023143"/>
    </source>
</evidence>
<reference evidence="6 7" key="1">
    <citation type="submission" date="2020-10" db="EMBL/GenBank/DDBJ databases">
        <title>Complete genome sequence of Paludibaculum fermentans P105T, a facultatively anaerobic acidobacterium capable of dissimilatory Fe(III) reduction.</title>
        <authorList>
            <person name="Dedysh S.N."/>
            <person name="Beletsky A.V."/>
            <person name="Kulichevskaya I.S."/>
            <person name="Mardanov A.V."/>
            <person name="Ravin N.V."/>
        </authorList>
    </citation>
    <scope>NUCLEOTIDE SEQUENCE [LARGE SCALE GENOMIC DNA]</scope>
    <source>
        <strain evidence="6 7">P105</strain>
    </source>
</reference>
<evidence type="ECO:0000313" key="7">
    <source>
        <dbReference type="Proteomes" id="UP000593892"/>
    </source>
</evidence>
<dbReference type="Proteomes" id="UP000593892">
    <property type="component" value="Chromosome"/>
</dbReference>
<keyword evidence="3 4" id="KW-0975">Bacterial flagellum</keyword>
<name>A0A7S7NT79_PALFE</name>
<comment type="similarity">
    <text evidence="2 4">Belongs to the FliE family.</text>
</comment>
<dbReference type="HAMAP" id="MF_00724">
    <property type="entry name" value="FliE"/>
    <property type="match status" value="1"/>
</dbReference>
<dbReference type="EMBL" id="CP063849">
    <property type="protein sequence ID" value="QOY89261.1"/>
    <property type="molecule type" value="Genomic_DNA"/>
</dbReference>
<dbReference type="GO" id="GO:0009425">
    <property type="term" value="C:bacterial-type flagellum basal body"/>
    <property type="evidence" value="ECO:0007669"/>
    <property type="project" value="UniProtKB-SubCell"/>
</dbReference>
<evidence type="ECO:0000256" key="4">
    <source>
        <dbReference type="HAMAP-Rule" id="MF_00724"/>
    </source>
</evidence>
<proteinExistence type="inferred from homology"/>
<protein>
    <recommendedName>
        <fullName evidence="4 5">Flagellar hook-basal body complex protein FliE</fullName>
    </recommendedName>
</protein>
<organism evidence="6 7">
    <name type="scientific">Paludibaculum fermentans</name>
    <dbReference type="NCBI Taxonomy" id="1473598"/>
    <lineage>
        <taxon>Bacteria</taxon>
        <taxon>Pseudomonadati</taxon>
        <taxon>Acidobacteriota</taxon>
        <taxon>Terriglobia</taxon>
        <taxon>Bryobacterales</taxon>
        <taxon>Bryobacteraceae</taxon>
        <taxon>Paludibaculum</taxon>
    </lineage>
</organism>
<accession>A0A7S7NT79</accession>
<dbReference type="NCBIfam" id="TIGR00205">
    <property type="entry name" value="fliE"/>
    <property type="match status" value="1"/>
</dbReference>
<dbReference type="RefSeq" id="WP_194450923.1">
    <property type="nucleotide sequence ID" value="NZ_CP063849.1"/>
</dbReference>
<keyword evidence="6" id="KW-0966">Cell projection</keyword>
<sequence length="98" mass="10726">MTIPPISPIQLPPSIGQIRVQVPGGGETFRSVMNGAVESVNAMQNDAHASMESFLNGEGQDLHKVALDQQRAGIAFDLFLQVRNKMVSAYQEVMRMQV</sequence>
<dbReference type="InterPro" id="IPR001624">
    <property type="entry name" value="FliE"/>
</dbReference>
<dbReference type="PANTHER" id="PTHR34653">
    <property type="match status" value="1"/>
</dbReference>
<keyword evidence="6" id="KW-0282">Flagellum</keyword>
<dbReference type="KEGG" id="pfer:IRI77_04710"/>
<dbReference type="Pfam" id="PF02049">
    <property type="entry name" value="FliE"/>
    <property type="match status" value="1"/>
</dbReference>
<evidence type="ECO:0000256" key="5">
    <source>
        <dbReference type="NCBIfam" id="TIGR00205"/>
    </source>
</evidence>
<dbReference type="PRINTS" id="PR01006">
    <property type="entry name" value="FLGHOOKFLIE"/>
</dbReference>
<evidence type="ECO:0000313" key="6">
    <source>
        <dbReference type="EMBL" id="QOY89261.1"/>
    </source>
</evidence>
<dbReference type="GO" id="GO:0005198">
    <property type="term" value="F:structural molecule activity"/>
    <property type="evidence" value="ECO:0007669"/>
    <property type="project" value="UniProtKB-UniRule"/>
</dbReference>
<dbReference type="PANTHER" id="PTHR34653:SF1">
    <property type="entry name" value="FLAGELLAR HOOK-BASAL BODY COMPLEX PROTEIN FLIE"/>
    <property type="match status" value="1"/>
</dbReference>
<dbReference type="GO" id="GO:0003774">
    <property type="term" value="F:cytoskeletal motor activity"/>
    <property type="evidence" value="ECO:0007669"/>
    <property type="project" value="InterPro"/>
</dbReference>
<dbReference type="GO" id="GO:0071973">
    <property type="term" value="P:bacterial-type flagellum-dependent cell motility"/>
    <property type="evidence" value="ECO:0007669"/>
    <property type="project" value="InterPro"/>
</dbReference>
<keyword evidence="7" id="KW-1185">Reference proteome</keyword>
<evidence type="ECO:0000256" key="1">
    <source>
        <dbReference type="ARBA" id="ARBA00004117"/>
    </source>
</evidence>
<gene>
    <name evidence="4 6" type="primary">fliE</name>
    <name evidence="6" type="ORF">IRI77_04710</name>
</gene>
<evidence type="ECO:0000256" key="2">
    <source>
        <dbReference type="ARBA" id="ARBA00009272"/>
    </source>
</evidence>
<keyword evidence="6" id="KW-0969">Cilium</keyword>
<dbReference type="AlphaFoldDB" id="A0A7S7NT79"/>